<dbReference type="InterPro" id="IPR021115">
    <property type="entry name" value="Pyridoxal-P_BS"/>
</dbReference>
<dbReference type="PANTHER" id="PTHR11999:SF96">
    <property type="entry name" value="TYROSINE DECARBOXYLASE"/>
    <property type="match status" value="1"/>
</dbReference>
<dbReference type="InterPro" id="IPR002129">
    <property type="entry name" value="PyrdxlP-dep_de-COase"/>
</dbReference>
<proteinExistence type="inferred from homology"/>
<comment type="caution">
    <text evidence="9">The sequence shown here is derived from an EMBL/GenBank/DDBJ whole genome shotgun (WGS) entry which is preliminary data.</text>
</comment>
<gene>
    <name evidence="9" type="ORF">CJ030_MR2G022275</name>
</gene>
<evidence type="ECO:0000256" key="1">
    <source>
        <dbReference type="ARBA" id="ARBA00001933"/>
    </source>
</evidence>
<evidence type="ECO:0000256" key="8">
    <source>
        <dbReference type="SAM" id="MobiDB-lite"/>
    </source>
</evidence>
<organism evidence="9 10">
    <name type="scientific">Morella rubra</name>
    <name type="common">Chinese bayberry</name>
    <dbReference type="NCBI Taxonomy" id="262757"/>
    <lineage>
        <taxon>Eukaryota</taxon>
        <taxon>Viridiplantae</taxon>
        <taxon>Streptophyta</taxon>
        <taxon>Embryophyta</taxon>
        <taxon>Tracheophyta</taxon>
        <taxon>Spermatophyta</taxon>
        <taxon>Magnoliopsida</taxon>
        <taxon>eudicotyledons</taxon>
        <taxon>Gunneridae</taxon>
        <taxon>Pentapetalae</taxon>
        <taxon>rosids</taxon>
        <taxon>fabids</taxon>
        <taxon>Fagales</taxon>
        <taxon>Myricaceae</taxon>
        <taxon>Morella</taxon>
    </lineage>
</organism>
<dbReference type="Proteomes" id="UP000516437">
    <property type="component" value="Chromosome 2"/>
</dbReference>
<dbReference type="OrthoDB" id="639767at2759"/>
<dbReference type="Pfam" id="PF00282">
    <property type="entry name" value="Pyridoxal_deC"/>
    <property type="match status" value="1"/>
</dbReference>
<sequence>MKRLWSVTGGAAAGRHGGLRKVVPLPPEREGRERERHGVDGQEASGGGICRLEFEETRRNGEQGRRGEGTKRWISSPAATELEKIVMDWVGEMLQLPKEFLFSGNGGGVLQGTTCEAIFCTLISARDQTLSRIGRENMKKLVVYGSKQTHRALQKAARLIAGIHPYNFRAIETSKSTSFGLSPDSLRSSICANIEAGLGPLLLCATVGTTSTTAIDPLGSLSEVANTYGVWVHIDAAYAGCACICPEFRHFMDGVEAANSFNLNAHKWFLTTFDCYCLWVKDLGALIKSLSTTPEFLRNKATDSREVMNYKDWQITLSRRFRALKLWFVLRSNGVANLRDFLRSHIKMAKLFEGLVEVDKRFEIVATRYWFASRCCHQQWERKLTQMEKLMTVIVIT</sequence>
<dbReference type="EMBL" id="RXIC02000020">
    <property type="protein sequence ID" value="KAB1222784.1"/>
    <property type="molecule type" value="Genomic_DNA"/>
</dbReference>
<keyword evidence="3" id="KW-0210">Decarboxylase</keyword>
<evidence type="ECO:0000256" key="7">
    <source>
        <dbReference type="RuleBase" id="RU000382"/>
    </source>
</evidence>
<comment type="cofactor">
    <cofactor evidence="1 6 7">
        <name>pyridoxal 5'-phosphate</name>
        <dbReference type="ChEBI" id="CHEBI:597326"/>
    </cofactor>
</comment>
<evidence type="ECO:0000256" key="6">
    <source>
        <dbReference type="PIRSR" id="PIRSR602129-50"/>
    </source>
</evidence>
<evidence type="ECO:0000256" key="4">
    <source>
        <dbReference type="ARBA" id="ARBA00022898"/>
    </source>
</evidence>
<evidence type="ECO:0000256" key="2">
    <source>
        <dbReference type="ARBA" id="ARBA00009533"/>
    </source>
</evidence>
<dbReference type="GO" id="GO:0016831">
    <property type="term" value="F:carboxy-lyase activity"/>
    <property type="evidence" value="ECO:0007669"/>
    <property type="project" value="UniProtKB-KW"/>
</dbReference>
<dbReference type="GO" id="GO:0019752">
    <property type="term" value="P:carboxylic acid metabolic process"/>
    <property type="evidence" value="ECO:0007669"/>
    <property type="project" value="InterPro"/>
</dbReference>
<dbReference type="PRINTS" id="PR00800">
    <property type="entry name" value="YHDCRBOXLASE"/>
</dbReference>
<evidence type="ECO:0000313" key="9">
    <source>
        <dbReference type="EMBL" id="KAB1222784.1"/>
    </source>
</evidence>
<feature type="modified residue" description="N6-(pyridoxal phosphate)lysine" evidence="6">
    <location>
        <position position="267"/>
    </location>
</feature>
<evidence type="ECO:0000313" key="10">
    <source>
        <dbReference type="Proteomes" id="UP000516437"/>
    </source>
</evidence>
<dbReference type="SUPFAM" id="SSF53383">
    <property type="entry name" value="PLP-dependent transferases"/>
    <property type="match status" value="1"/>
</dbReference>
<dbReference type="Gene3D" id="3.40.640.10">
    <property type="entry name" value="Type I PLP-dependent aspartate aminotransferase-like (Major domain)"/>
    <property type="match status" value="1"/>
</dbReference>
<dbReference type="PROSITE" id="PS00392">
    <property type="entry name" value="DDC_GAD_HDC_YDC"/>
    <property type="match status" value="1"/>
</dbReference>
<dbReference type="AlphaFoldDB" id="A0A6A1WBW8"/>
<dbReference type="GO" id="GO:0030170">
    <property type="term" value="F:pyridoxal phosphate binding"/>
    <property type="evidence" value="ECO:0007669"/>
    <property type="project" value="InterPro"/>
</dbReference>
<protein>
    <submittedName>
        <fullName evidence="9">Tyrosine/DOPA decarboxylase 5</fullName>
    </submittedName>
</protein>
<dbReference type="InterPro" id="IPR015424">
    <property type="entry name" value="PyrdxlP-dep_Trfase"/>
</dbReference>
<dbReference type="PANTHER" id="PTHR11999">
    <property type="entry name" value="GROUP II PYRIDOXAL-5-PHOSPHATE DECARBOXYLASE"/>
    <property type="match status" value="1"/>
</dbReference>
<feature type="compositionally biased region" description="Basic and acidic residues" evidence="8">
    <location>
        <begin position="27"/>
        <end position="40"/>
    </location>
</feature>
<dbReference type="InterPro" id="IPR015421">
    <property type="entry name" value="PyrdxlP-dep_Trfase_major"/>
</dbReference>
<reference evidence="9 10" key="1">
    <citation type="journal article" date="2019" name="Plant Biotechnol. J.">
        <title>The red bayberry genome and genetic basis of sex determination.</title>
        <authorList>
            <person name="Jia H.M."/>
            <person name="Jia H.J."/>
            <person name="Cai Q.L."/>
            <person name="Wang Y."/>
            <person name="Zhao H.B."/>
            <person name="Yang W.F."/>
            <person name="Wang G.Y."/>
            <person name="Li Y.H."/>
            <person name="Zhan D.L."/>
            <person name="Shen Y.T."/>
            <person name="Niu Q.F."/>
            <person name="Chang L."/>
            <person name="Qiu J."/>
            <person name="Zhao L."/>
            <person name="Xie H.B."/>
            <person name="Fu W.Y."/>
            <person name="Jin J."/>
            <person name="Li X.W."/>
            <person name="Jiao Y."/>
            <person name="Zhou C.C."/>
            <person name="Tu T."/>
            <person name="Chai C.Y."/>
            <person name="Gao J.L."/>
            <person name="Fan L.J."/>
            <person name="van de Weg E."/>
            <person name="Wang J.Y."/>
            <person name="Gao Z.S."/>
        </authorList>
    </citation>
    <scope>NUCLEOTIDE SEQUENCE [LARGE SCALE GENOMIC DNA]</scope>
    <source>
        <tissue evidence="9">Leaves</tissue>
    </source>
</reference>
<dbReference type="GO" id="GO:0005737">
    <property type="term" value="C:cytoplasm"/>
    <property type="evidence" value="ECO:0007669"/>
    <property type="project" value="TreeGrafter"/>
</dbReference>
<keyword evidence="4 6" id="KW-0663">Pyridoxal phosphate</keyword>
<keyword evidence="5 7" id="KW-0456">Lyase</keyword>
<name>A0A6A1WBW8_9ROSI</name>
<evidence type="ECO:0000256" key="3">
    <source>
        <dbReference type="ARBA" id="ARBA00022793"/>
    </source>
</evidence>
<evidence type="ECO:0000256" key="5">
    <source>
        <dbReference type="ARBA" id="ARBA00023239"/>
    </source>
</evidence>
<dbReference type="GO" id="GO:0006520">
    <property type="term" value="P:amino acid metabolic process"/>
    <property type="evidence" value="ECO:0007669"/>
    <property type="project" value="InterPro"/>
</dbReference>
<keyword evidence="10" id="KW-1185">Reference proteome</keyword>
<accession>A0A6A1WBW8</accession>
<comment type="similarity">
    <text evidence="2 7">Belongs to the group II decarboxylase family.</text>
</comment>
<feature type="region of interest" description="Disordered" evidence="8">
    <location>
        <begin position="1"/>
        <end position="43"/>
    </location>
</feature>
<dbReference type="InterPro" id="IPR010977">
    <property type="entry name" value="Aromatic_deC"/>
</dbReference>